<feature type="region of interest" description="Disordered" evidence="3">
    <location>
        <begin position="162"/>
        <end position="230"/>
    </location>
</feature>
<evidence type="ECO:0000313" key="5">
    <source>
        <dbReference type="EMBL" id="MCP3055408.1"/>
    </source>
</evidence>
<dbReference type="Pfam" id="PF12327">
    <property type="entry name" value="FtsZ_C"/>
    <property type="match status" value="1"/>
</dbReference>
<dbReference type="InterPro" id="IPR024757">
    <property type="entry name" value="FtsZ_C"/>
</dbReference>
<keyword evidence="2" id="KW-0342">GTP-binding</keyword>
<keyword evidence="1" id="KW-0547">Nucleotide-binding</keyword>
<feature type="compositionally biased region" description="Basic and acidic residues" evidence="3">
    <location>
        <begin position="163"/>
        <end position="173"/>
    </location>
</feature>
<dbReference type="SUPFAM" id="SSF55307">
    <property type="entry name" value="Tubulin C-terminal domain-like"/>
    <property type="match status" value="1"/>
</dbReference>
<dbReference type="EMBL" id="JALHBS010000050">
    <property type="protein sequence ID" value="MCP3055408.1"/>
    <property type="molecule type" value="Genomic_DNA"/>
</dbReference>
<gene>
    <name evidence="5" type="ORF">MJ956_09645</name>
</gene>
<dbReference type="AlphaFoldDB" id="A0A9X2H801"/>
<protein>
    <submittedName>
        <fullName evidence="5">Cell division protein FtsZ</fullName>
    </submittedName>
</protein>
<keyword evidence="5" id="KW-0132">Cell division</keyword>
<evidence type="ECO:0000259" key="4">
    <source>
        <dbReference type="Pfam" id="PF12327"/>
    </source>
</evidence>
<evidence type="ECO:0000256" key="3">
    <source>
        <dbReference type="SAM" id="MobiDB-lite"/>
    </source>
</evidence>
<feature type="domain" description="Cell division protein FtsZ C-terminal" evidence="4">
    <location>
        <begin position="1"/>
        <end position="35"/>
    </location>
</feature>
<dbReference type="InterPro" id="IPR037103">
    <property type="entry name" value="Tubulin/FtsZ-like_C"/>
</dbReference>
<reference evidence="5" key="1">
    <citation type="submission" date="2022-03" db="EMBL/GenBank/DDBJ databases">
        <title>Aurantimonas Liuensis sp. Nov., isolated from the hadal seawater of the Mariana Trench.</title>
        <authorList>
            <person name="Liu R."/>
        </authorList>
    </citation>
    <scope>NUCLEOTIDE SEQUENCE</scope>
    <source>
        <strain evidence="5">LRZ36</strain>
    </source>
</reference>
<accession>A0A9X2H801</accession>
<organism evidence="5 6">
    <name type="scientific">Aurantimonas marianensis</name>
    <dbReference type="NCBI Taxonomy" id="2920428"/>
    <lineage>
        <taxon>Bacteria</taxon>
        <taxon>Pseudomonadati</taxon>
        <taxon>Pseudomonadota</taxon>
        <taxon>Alphaproteobacteria</taxon>
        <taxon>Hyphomicrobiales</taxon>
        <taxon>Aurantimonadaceae</taxon>
        <taxon>Aurantimonas</taxon>
    </lineage>
</organism>
<keyword evidence="6" id="KW-1185">Reference proteome</keyword>
<evidence type="ECO:0000256" key="1">
    <source>
        <dbReference type="ARBA" id="ARBA00022741"/>
    </source>
</evidence>
<evidence type="ECO:0000313" key="6">
    <source>
        <dbReference type="Proteomes" id="UP001155220"/>
    </source>
</evidence>
<dbReference type="InterPro" id="IPR017844">
    <property type="entry name" value="Cell_div_FtsZ_C"/>
</dbReference>
<feature type="non-terminal residue" evidence="5">
    <location>
        <position position="1"/>
    </location>
</feature>
<dbReference type="InterPro" id="IPR008280">
    <property type="entry name" value="Tub_FtsZ_C"/>
</dbReference>
<comment type="caution">
    <text evidence="5">The sequence shown here is derived from an EMBL/GenBank/DDBJ whole genome shotgun (WGS) entry which is preliminary data.</text>
</comment>
<dbReference type="NCBIfam" id="TIGR03483">
    <property type="entry name" value="FtsZ_alphas_C"/>
    <property type="match status" value="1"/>
</dbReference>
<dbReference type="Gene3D" id="3.30.1330.20">
    <property type="entry name" value="Tubulin/FtsZ, C-terminal domain"/>
    <property type="match status" value="1"/>
</dbReference>
<keyword evidence="5" id="KW-0131">Cell cycle</keyword>
<dbReference type="Proteomes" id="UP001155220">
    <property type="component" value="Unassembled WGS sequence"/>
</dbReference>
<evidence type="ECO:0000256" key="2">
    <source>
        <dbReference type="ARBA" id="ARBA00023134"/>
    </source>
</evidence>
<proteinExistence type="predicted"/>
<sequence length="230" mass="24928">IREEVDQDANIILGATFDESLEGIIRVSVVATGIDKIEMALAGHVAERHAEPVVAAPAPRAVPQAESAMSRVAVAEPTPVLPAAVAVDEFDEEIEDDFTDALEAEIAQVNPSSLAAEPPAPRMPRVEDFPPVVRAEIESRSAEHHGEDRGPMGLLRRLTTGLSRRDEEEHPTAEIRQNMPQSPRRAAVEPNPYAPRRVAAESGARPVSQAHSVSDDDQLEIPAFLRRQAN</sequence>
<dbReference type="GO" id="GO:0005525">
    <property type="term" value="F:GTP binding"/>
    <property type="evidence" value="ECO:0007669"/>
    <property type="project" value="UniProtKB-KW"/>
</dbReference>
<dbReference type="GO" id="GO:0051301">
    <property type="term" value="P:cell division"/>
    <property type="evidence" value="ECO:0007669"/>
    <property type="project" value="UniProtKB-KW"/>
</dbReference>
<name>A0A9X2H801_9HYPH</name>
<dbReference type="GO" id="GO:0005737">
    <property type="term" value="C:cytoplasm"/>
    <property type="evidence" value="ECO:0007669"/>
    <property type="project" value="InterPro"/>
</dbReference>